<dbReference type="InterPro" id="IPR000073">
    <property type="entry name" value="AB_hydrolase_1"/>
</dbReference>
<sequence length="301" mass="34353">MERFRAALTHLIRYHNEADNFLSTIVTGDESWCYDYEPETRRQSLQWKHLNSPPPKAKAIISAVYIVDFRNHGESPRSDEYTIDALKGDVEEFLLDHKLPKVILVGHSLGGKVAMQLAVEKPDMVEKLIIEDSTPRNFISGGGKYMSLVMNMAFELEKIMPTGVDRQTANQFFVEMALQFRSELKLSEETIRNYDPDLLPVKWKGDTYAITINIPAVAKALMNDTLQQNLPGTYEGEVLLIYGGKSQFKVGSDPLILKYFPKLKKIEFEDAGHFIHNSYPQQFIQDVVYFINHGTPCPAKY</sequence>
<comment type="caution">
    <text evidence="13">The sequence shown here is derived from an EMBL/GenBank/DDBJ whole genome shotgun (WGS) entry which is preliminary data.</text>
</comment>
<evidence type="ECO:0000256" key="5">
    <source>
        <dbReference type="ARBA" id="ARBA00043667"/>
    </source>
</evidence>
<dbReference type="Gene3D" id="3.40.50.1820">
    <property type="entry name" value="alpha/beta hydrolase"/>
    <property type="match status" value="1"/>
</dbReference>
<dbReference type="PANTHER" id="PTHR46118">
    <property type="entry name" value="PROTEIN ABHD11"/>
    <property type="match status" value="1"/>
</dbReference>
<name>A0A8X6VBE7_TRICX</name>
<dbReference type="Pfam" id="PF00561">
    <property type="entry name" value="Abhydrolase_1"/>
    <property type="match status" value="1"/>
</dbReference>
<dbReference type="GO" id="GO:0052689">
    <property type="term" value="F:carboxylic ester hydrolase activity"/>
    <property type="evidence" value="ECO:0007669"/>
    <property type="project" value="TreeGrafter"/>
</dbReference>
<evidence type="ECO:0000313" key="14">
    <source>
        <dbReference type="Proteomes" id="UP000887159"/>
    </source>
</evidence>
<comment type="catalytic activity">
    <reaction evidence="5">
        <text>a 1,2-diacyl-sn-glycerol + H2O = a 2-acylglycerol + a fatty acid + H(+)</text>
        <dbReference type="Rhea" id="RHEA:33275"/>
        <dbReference type="ChEBI" id="CHEBI:15377"/>
        <dbReference type="ChEBI" id="CHEBI:15378"/>
        <dbReference type="ChEBI" id="CHEBI:17389"/>
        <dbReference type="ChEBI" id="CHEBI:17815"/>
        <dbReference type="ChEBI" id="CHEBI:28868"/>
        <dbReference type="EC" id="3.1.1.116"/>
    </reaction>
</comment>
<comment type="catalytic activity">
    <reaction evidence="9">
        <text>1,2-didecanoylglycerol + H2O = decanoylglycerol + decanoate + H(+)</text>
        <dbReference type="Rhea" id="RHEA:48596"/>
        <dbReference type="ChEBI" id="CHEBI:11152"/>
        <dbReference type="ChEBI" id="CHEBI:15377"/>
        <dbReference type="ChEBI" id="CHEBI:15378"/>
        <dbReference type="ChEBI" id="CHEBI:27689"/>
        <dbReference type="ChEBI" id="CHEBI:90605"/>
    </reaction>
</comment>
<comment type="catalytic activity">
    <reaction evidence="10">
        <text>1-octadecanoyl-2-(9Z-octadecenoyl)-sn-glycerol + H2O = 2-(9Z-octadecenoyl)-glycerol + octadecanoate + H(+)</text>
        <dbReference type="Rhea" id="RHEA:77103"/>
        <dbReference type="ChEBI" id="CHEBI:15377"/>
        <dbReference type="ChEBI" id="CHEBI:15378"/>
        <dbReference type="ChEBI" id="CHEBI:25629"/>
        <dbReference type="ChEBI" id="CHEBI:73990"/>
        <dbReference type="ChEBI" id="CHEBI:75468"/>
    </reaction>
</comment>
<keyword evidence="2" id="KW-0378">Hydrolase</keyword>
<dbReference type="AlphaFoldDB" id="A0A8X6VBE7"/>
<keyword evidence="14" id="KW-1185">Reference proteome</keyword>
<dbReference type="EC" id="3.1.1.116" evidence="3"/>
<dbReference type="Proteomes" id="UP000887159">
    <property type="component" value="Unassembled WGS sequence"/>
</dbReference>
<evidence type="ECO:0000256" key="1">
    <source>
        <dbReference type="ARBA" id="ARBA00008645"/>
    </source>
</evidence>
<evidence type="ECO:0000313" key="13">
    <source>
        <dbReference type="EMBL" id="GFY01763.1"/>
    </source>
</evidence>
<comment type="catalytic activity">
    <reaction evidence="6">
        <text>a 1,3-diacyl-sn-glycerol + H2O = a 1-acyl-sn-glycerol + a fatty acid + H(+)</text>
        <dbReference type="Rhea" id="RHEA:38503"/>
        <dbReference type="ChEBI" id="CHEBI:15377"/>
        <dbReference type="ChEBI" id="CHEBI:15378"/>
        <dbReference type="ChEBI" id="CHEBI:28868"/>
        <dbReference type="ChEBI" id="CHEBI:64683"/>
        <dbReference type="ChEBI" id="CHEBI:77272"/>
    </reaction>
</comment>
<proteinExistence type="inferred from homology"/>
<comment type="similarity">
    <text evidence="1">Belongs to the AB hydrolase superfamily.</text>
</comment>
<evidence type="ECO:0000259" key="12">
    <source>
        <dbReference type="Pfam" id="PF00561"/>
    </source>
</evidence>
<protein>
    <recommendedName>
        <fullName evidence="7">sn-1-specific diacylglycerol lipase ABHD11</fullName>
        <ecNumber evidence="3">3.1.1.116</ecNumber>
    </recommendedName>
    <alternativeName>
        <fullName evidence="4">Alpha/beta hydrolase domain-containing protein 11</fullName>
    </alternativeName>
</protein>
<evidence type="ECO:0000256" key="10">
    <source>
        <dbReference type="ARBA" id="ARBA00048513"/>
    </source>
</evidence>
<organism evidence="13 14">
    <name type="scientific">Trichonephila clavipes</name>
    <name type="common">Golden silk orbweaver</name>
    <name type="synonym">Nephila clavipes</name>
    <dbReference type="NCBI Taxonomy" id="2585209"/>
    <lineage>
        <taxon>Eukaryota</taxon>
        <taxon>Metazoa</taxon>
        <taxon>Ecdysozoa</taxon>
        <taxon>Arthropoda</taxon>
        <taxon>Chelicerata</taxon>
        <taxon>Arachnida</taxon>
        <taxon>Araneae</taxon>
        <taxon>Araneomorphae</taxon>
        <taxon>Entelegynae</taxon>
        <taxon>Araneoidea</taxon>
        <taxon>Nephilidae</taxon>
        <taxon>Trichonephila</taxon>
    </lineage>
</organism>
<evidence type="ECO:0000256" key="3">
    <source>
        <dbReference type="ARBA" id="ARBA00026104"/>
    </source>
</evidence>
<evidence type="ECO:0000256" key="7">
    <source>
        <dbReference type="ARBA" id="ARBA00044064"/>
    </source>
</evidence>
<accession>A0A8X6VBE7</accession>
<evidence type="ECO:0000256" key="11">
    <source>
        <dbReference type="ARBA" id="ARBA00048919"/>
    </source>
</evidence>
<evidence type="ECO:0000256" key="6">
    <source>
        <dbReference type="ARBA" id="ARBA00043742"/>
    </source>
</evidence>
<dbReference type="SUPFAM" id="SSF53474">
    <property type="entry name" value="alpha/beta-Hydrolases"/>
    <property type="match status" value="1"/>
</dbReference>
<feature type="domain" description="AB hydrolase-1" evidence="12">
    <location>
        <begin position="63"/>
        <end position="276"/>
    </location>
</feature>
<evidence type="ECO:0000256" key="9">
    <source>
        <dbReference type="ARBA" id="ARBA00048504"/>
    </source>
</evidence>
<gene>
    <name evidence="13" type="primary">abhd11</name>
    <name evidence="13" type="ORF">TNCV_1467551</name>
</gene>
<dbReference type="PANTHER" id="PTHR46118:SF4">
    <property type="entry name" value="PROTEIN ABHD11"/>
    <property type="match status" value="1"/>
</dbReference>
<dbReference type="EMBL" id="BMAU01021230">
    <property type="protein sequence ID" value="GFY01763.1"/>
    <property type="molecule type" value="Genomic_DNA"/>
</dbReference>
<evidence type="ECO:0000256" key="8">
    <source>
        <dbReference type="ARBA" id="ARBA00048283"/>
    </source>
</evidence>
<comment type="catalytic activity">
    <reaction evidence="11">
        <text>1-octadecanoyl-2-(5Z,8Z,11Z,14Z-eicosatetraenoyl)-sn-glycerol + H2O = 2-(5Z,8Z,11Z,14Z-eicosatetraenoyl)-glycerol + octadecanoate + H(+)</text>
        <dbReference type="Rhea" id="RHEA:38507"/>
        <dbReference type="ChEBI" id="CHEBI:15377"/>
        <dbReference type="ChEBI" id="CHEBI:15378"/>
        <dbReference type="ChEBI" id="CHEBI:25629"/>
        <dbReference type="ChEBI" id="CHEBI:52392"/>
        <dbReference type="ChEBI" id="CHEBI:75728"/>
    </reaction>
</comment>
<comment type="catalytic activity">
    <reaction evidence="8">
        <text>1-octadecanoyl-2-(4Z,7Z,10Z,13Z,16Z,19Z-docosahexaenoyl)-sn-glycerol + H2O = 2-(4Z,7Z,10Z,13Z,16Z,19Z-docosahexaenoyl)-glycerol + octadecanoate + H(+)</text>
        <dbReference type="Rhea" id="RHEA:77107"/>
        <dbReference type="ChEBI" id="CHEBI:15377"/>
        <dbReference type="ChEBI" id="CHEBI:15378"/>
        <dbReference type="ChEBI" id="CHEBI:25629"/>
        <dbReference type="ChEBI" id="CHEBI:77129"/>
        <dbReference type="ChEBI" id="CHEBI:186738"/>
    </reaction>
</comment>
<evidence type="ECO:0000256" key="2">
    <source>
        <dbReference type="ARBA" id="ARBA00022801"/>
    </source>
</evidence>
<dbReference type="InterPro" id="IPR029058">
    <property type="entry name" value="AB_hydrolase_fold"/>
</dbReference>
<reference evidence="13" key="1">
    <citation type="submission" date="2020-08" db="EMBL/GenBank/DDBJ databases">
        <title>Multicomponent nature underlies the extraordinary mechanical properties of spider dragline silk.</title>
        <authorList>
            <person name="Kono N."/>
            <person name="Nakamura H."/>
            <person name="Mori M."/>
            <person name="Yoshida Y."/>
            <person name="Ohtoshi R."/>
            <person name="Malay A.D."/>
            <person name="Moran D.A.P."/>
            <person name="Tomita M."/>
            <person name="Numata K."/>
            <person name="Arakawa K."/>
        </authorList>
    </citation>
    <scope>NUCLEOTIDE SEQUENCE</scope>
</reference>
<evidence type="ECO:0000256" key="4">
    <source>
        <dbReference type="ARBA" id="ARBA00042703"/>
    </source>
</evidence>